<sequence length="69" mass="8022">MVGPQLKRREAFKAYIKTILIPKNLLNTKKKLQNKKILGAEIKTGIAGFLWQPEPQHANHHNMENYQEI</sequence>
<keyword evidence="2" id="KW-1185">Reference proteome</keyword>
<accession>A0A9N9N1W2</accession>
<protein>
    <submittedName>
        <fullName evidence="1">Uncharacterized protein</fullName>
    </submittedName>
</protein>
<organism evidence="1 2">
    <name type="scientific">Ceutorhynchus assimilis</name>
    <name type="common">cabbage seed weevil</name>
    <dbReference type="NCBI Taxonomy" id="467358"/>
    <lineage>
        <taxon>Eukaryota</taxon>
        <taxon>Metazoa</taxon>
        <taxon>Ecdysozoa</taxon>
        <taxon>Arthropoda</taxon>
        <taxon>Hexapoda</taxon>
        <taxon>Insecta</taxon>
        <taxon>Pterygota</taxon>
        <taxon>Neoptera</taxon>
        <taxon>Endopterygota</taxon>
        <taxon>Coleoptera</taxon>
        <taxon>Polyphaga</taxon>
        <taxon>Cucujiformia</taxon>
        <taxon>Curculionidae</taxon>
        <taxon>Ceutorhynchinae</taxon>
        <taxon>Ceutorhynchus</taxon>
    </lineage>
</organism>
<dbReference type="Proteomes" id="UP001152799">
    <property type="component" value="Chromosome 8"/>
</dbReference>
<evidence type="ECO:0000313" key="2">
    <source>
        <dbReference type="Proteomes" id="UP001152799"/>
    </source>
</evidence>
<gene>
    <name evidence="1" type="ORF">CEUTPL_LOCUS12874</name>
</gene>
<dbReference type="EMBL" id="OU892284">
    <property type="protein sequence ID" value="CAG9772463.1"/>
    <property type="molecule type" value="Genomic_DNA"/>
</dbReference>
<proteinExistence type="predicted"/>
<evidence type="ECO:0000313" key="1">
    <source>
        <dbReference type="EMBL" id="CAG9772463.1"/>
    </source>
</evidence>
<reference evidence="1" key="1">
    <citation type="submission" date="2022-01" db="EMBL/GenBank/DDBJ databases">
        <authorList>
            <person name="King R."/>
        </authorList>
    </citation>
    <scope>NUCLEOTIDE SEQUENCE</scope>
</reference>
<dbReference type="AlphaFoldDB" id="A0A9N9N1W2"/>
<name>A0A9N9N1W2_9CUCU</name>